<evidence type="ECO:0000256" key="1">
    <source>
        <dbReference type="SAM" id="MobiDB-lite"/>
    </source>
</evidence>
<feature type="compositionally biased region" description="Polar residues" evidence="1">
    <location>
        <begin position="85"/>
        <end position="99"/>
    </location>
</feature>
<accession>A0ABU6VNZ2</accession>
<feature type="compositionally biased region" description="Basic and acidic residues" evidence="1">
    <location>
        <begin position="118"/>
        <end position="147"/>
    </location>
</feature>
<reference evidence="2 3" key="1">
    <citation type="journal article" date="2023" name="Plants (Basel)">
        <title>Bridging the Gap: Combining Genomics and Transcriptomics Approaches to Understand Stylosanthes scabra, an Orphan Legume from the Brazilian Caatinga.</title>
        <authorList>
            <person name="Ferreira-Neto J.R.C."/>
            <person name="da Silva M.D."/>
            <person name="Binneck E."/>
            <person name="de Melo N.F."/>
            <person name="da Silva R.H."/>
            <person name="de Melo A.L.T.M."/>
            <person name="Pandolfi V."/>
            <person name="Bustamante F.O."/>
            <person name="Brasileiro-Vidal A.C."/>
            <person name="Benko-Iseppon A.M."/>
        </authorList>
    </citation>
    <scope>NUCLEOTIDE SEQUENCE [LARGE SCALE GENOMIC DNA]</scope>
    <source>
        <tissue evidence="2">Leaves</tissue>
    </source>
</reference>
<dbReference type="Proteomes" id="UP001341840">
    <property type="component" value="Unassembled WGS sequence"/>
</dbReference>
<proteinExistence type="predicted"/>
<dbReference type="EMBL" id="JASCZI010151988">
    <property type="protein sequence ID" value="MED6175097.1"/>
    <property type="molecule type" value="Genomic_DNA"/>
</dbReference>
<sequence>MNCYTAKNIGNELGVVTDWEEPVIDQVLARPFLRARVAINVNKPLTTGIWLNREKLLKALHGRNWKKESFIEEEGREEAAREEQSQTSGVGRDGQSLNNGAGKEGMGNAETGRGGFRKSKDEPYLRGGKRGEQGKEVALKGKRKEILEGSGKGAGGEEDTYYYIELAEEGDEDNQDKMEEEWERELAIEIASRLHIKRRREEPTMLLIKDRDEEEDQTREASKKKARTEEDDIANTSALSEWMEGDNNNMNMAEEAGLNMPHPQP</sequence>
<evidence type="ECO:0000313" key="2">
    <source>
        <dbReference type="EMBL" id="MED6175097.1"/>
    </source>
</evidence>
<gene>
    <name evidence="2" type="ORF">PIB30_075215</name>
</gene>
<protein>
    <submittedName>
        <fullName evidence="2">Uncharacterized protein</fullName>
    </submittedName>
</protein>
<comment type="caution">
    <text evidence="2">The sequence shown here is derived from an EMBL/GenBank/DDBJ whole genome shotgun (WGS) entry which is preliminary data.</text>
</comment>
<feature type="region of interest" description="Disordered" evidence="1">
    <location>
        <begin position="72"/>
        <end position="158"/>
    </location>
</feature>
<evidence type="ECO:0000313" key="3">
    <source>
        <dbReference type="Proteomes" id="UP001341840"/>
    </source>
</evidence>
<keyword evidence="3" id="KW-1185">Reference proteome</keyword>
<name>A0ABU6VNZ2_9FABA</name>
<organism evidence="2 3">
    <name type="scientific">Stylosanthes scabra</name>
    <dbReference type="NCBI Taxonomy" id="79078"/>
    <lineage>
        <taxon>Eukaryota</taxon>
        <taxon>Viridiplantae</taxon>
        <taxon>Streptophyta</taxon>
        <taxon>Embryophyta</taxon>
        <taxon>Tracheophyta</taxon>
        <taxon>Spermatophyta</taxon>
        <taxon>Magnoliopsida</taxon>
        <taxon>eudicotyledons</taxon>
        <taxon>Gunneridae</taxon>
        <taxon>Pentapetalae</taxon>
        <taxon>rosids</taxon>
        <taxon>fabids</taxon>
        <taxon>Fabales</taxon>
        <taxon>Fabaceae</taxon>
        <taxon>Papilionoideae</taxon>
        <taxon>50 kb inversion clade</taxon>
        <taxon>dalbergioids sensu lato</taxon>
        <taxon>Dalbergieae</taxon>
        <taxon>Pterocarpus clade</taxon>
        <taxon>Stylosanthes</taxon>
    </lineage>
</organism>
<feature type="region of interest" description="Disordered" evidence="1">
    <location>
        <begin position="207"/>
        <end position="265"/>
    </location>
</feature>